<evidence type="ECO:0000259" key="5">
    <source>
        <dbReference type="PROSITE" id="PS50011"/>
    </source>
</evidence>
<name>A0A9P5X4H9_9AGAR</name>
<evidence type="ECO:0000256" key="1">
    <source>
        <dbReference type="ARBA" id="ARBA00022679"/>
    </source>
</evidence>
<dbReference type="EMBL" id="MU151356">
    <property type="protein sequence ID" value="KAF9444678.1"/>
    <property type="molecule type" value="Genomic_DNA"/>
</dbReference>
<dbReference type="Gene3D" id="1.10.510.10">
    <property type="entry name" value="Transferase(Phosphotransferase) domain 1"/>
    <property type="match status" value="1"/>
</dbReference>
<reference evidence="6" key="1">
    <citation type="submission" date="2020-11" db="EMBL/GenBank/DDBJ databases">
        <authorList>
            <consortium name="DOE Joint Genome Institute"/>
            <person name="Ahrendt S."/>
            <person name="Riley R."/>
            <person name="Andreopoulos W."/>
            <person name="Labutti K."/>
            <person name="Pangilinan J."/>
            <person name="Ruiz-Duenas F.J."/>
            <person name="Barrasa J.M."/>
            <person name="Sanchez-Garcia M."/>
            <person name="Camarero S."/>
            <person name="Miyauchi S."/>
            <person name="Serrano A."/>
            <person name="Linde D."/>
            <person name="Babiker R."/>
            <person name="Drula E."/>
            <person name="Ayuso-Fernandez I."/>
            <person name="Pacheco R."/>
            <person name="Padilla G."/>
            <person name="Ferreira P."/>
            <person name="Barriuso J."/>
            <person name="Kellner H."/>
            <person name="Castanera R."/>
            <person name="Alfaro M."/>
            <person name="Ramirez L."/>
            <person name="Pisabarro A.G."/>
            <person name="Kuo A."/>
            <person name="Tritt A."/>
            <person name="Lipzen A."/>
            <person name="He G."/>
            <person name="Yan M."/>
            <person name="Ng V."/>
            <person name="Cullen D."/>
            <person name="Martin F."/>
            <person name="Rosso M.-N."/>
            <person name="Henrissat B."/>
            <person name="Hibbett D."/>
            <person name="Martinez A.T."/>
            <person name="Grigoriev I.V."/>
        </authorList>
    </citation>
    <scope>NUCLEOTIDE SEQUENCE</scope>
    <source>
        <strain evidence="6">MF-IS2</strain>
    </source>
</reference>
<dbReference type="PROSITE" id="PS00108">
    <property type="entry name" value="PROTEIN_KINASE_ST"/>
    <property type="match status" value="1"/>
</dbReference>
<dbReference type="PRINTS" id="PR00109">
    <property type="entry name" value="TYRKINASE"/>
</dbReference>
<gene>
    <name evidence="6" type="ORF">P691DRAFT_835951</name>
</gene>
<feature type="domain" description="Protein kinase" evidence="5">
    <location>
        <begin position="45"/>
        <end position="309"/>
    </location>
</feature>
<sequence>MIHSPQLLGQAGFEDPGVRKLVLQSLCRLSTATMRYPQRYALEGIDNIVARGGGGFCDIYQARHGERDLCLKAVRLFQASSKEIAFGLYSEEASLWGQLRHPNIVPFYGIFHLKDLGSQQICLVSPWMEKGTVIQYLEANLNTIQHKLYDIACGLQYLHEKRIVHADLKGDNILINDSGRACITDFGLSTIWNEMTVENMSVSDVRGQTWRYCSPELVNDAAPSPVNDIWAFGMVCYEIMTRKRPYYESKTDRQIIMRITKGDLPTRPTGNESDIDQIDDVTWDLMQSCWAKESKERPTCEQILRRPELAGFAKEGEGDYVDYKTEEKWQFHNATPSGAAAGAIDPARIKEILNELK</sequence>
<keyword evidence="1" id="KW-0808">Transferase</keyword>
<keyword evidence="2" id="KW-0547">Nucleotide-binding</keyword>
<proteinExistence type="predicted"/>
<organism evidence="6 7">
    <name type="scientific">Macrolepiota fuliginosa MF-IS2</name>
    <dbReference type="NCBI Taxonomy" id="1400762"/>
    <lineage>
        <taxon>Eukaryota</taxon>
        <taxon>Fungi</taxon>
        <taxon>Dikarya</taxon>
        <taxon>Basidiomycota</taxon>
        <taxon>Agaricomycotina</taxon>
        <taxon>Agaricomycetes</taxon>
        <taxon>Agaricomycetidae</taxon>
        <taxon>Agaricales</taxon>
        <taxon>Agaricineae</taxon>
        <taxon>Agaricaceae</taxon>
        <taxon>Macrolepiota</taxon>
    </lineage>
</organism>
<dbReference type="SUPFAM" id="SSF56112">
    <property type="entry name" value="Protein kinase-like (PK-like)"/>
    <property type="match status" value="1"/>
</dbReference>
<dbReference type="Pfam" id="PF00069">
    <property type="entry name" value="Pkinase"/>
    <property type="match status" value="1"/>
</dbReference>
<dbReference type="GO" id="GO:0005524">
    <property type="term" value="F:ATP binding"/>
    <property type="evidence" value="ECO:0007669"/>
    <property type="project" value="UniProtKB-KW"/>
</dbReference>
<dbReference type="PANTHER" id="PTHR44329">
    <property type="entry name" value="SERINE/THREONINE-PROTEIN KINASE TNNI3K-RELATED"/>
    <property type="match status" value="1"/>
</dbReference>
<comment type="caution">
    <text evidence="6">The sequence shown here is derived from an EMBL/GenBank/DDBJ whole genome shotgun (WGS) entry which is preliminary data.</text>
</comment>
<evidence type="ECO:0000256" key="2">
    <source>
        <dbReference type="ARBA" id="ARBA00022741"/>
    </source>
</evidence>
<evidence type="ECO:0000256" key="4">
    <source>
        <dbReference type="ARBA" id="ARBA00022840"/>
    </source>
</evidence>
<evidence type="ECO:0000256" key="3">
    <source>
        <dbReference type="ARBA" id="ARBA00022777"/>
    </source>
</evidence>
<dbReference type="PANTHER" id="PTHR44329:SF288">
    <property type="entry name" value="MITOGEN-ACTIVATED PROTEIN KINASE KINASE KINASE 20"/>
    <property type="match status" value="1"/>
</dbReference>
<accession>A0A9P5X4H9</accession>
<dbReference type="PROSITE" id="PS50011">
    <property type="entry name" value="PROTEIN_KINASE_DOM"/>
    <property type="match status" value="1"/>
</dbReference>
<dbReference type="InterPro" id="IPR011009">
    <property type="entry name" value="Kinase-like_dom_sf"/>
</dbReference>
<keyword evidence="3 6" id="KW-0418">Kinase</keyword>
<dbReference type="InterPro" id="IPR051681">
    <property type="entry name" value="Ser/Thr_Kinases-Pseudokinases"/>
</dbReference>
<evidence type="ECO:0000313" key="6">
    <source>
        <dbReference type="EMBL" id="KAF9444678.1"/>
    </source>
</evidence>
<dbReference type="InterPro" id="IPR001245">
    <property type="entry name" value="Ser-Thr/Tyr_kinase_cat_dom"/>
</dbReference>
<dbReference type="GO" id="GO:0004674">
    <property type="term" value="F:protein serine/threonine kinase activity"/>
    <property type="evidence" value="ECO:0007669"/>
    <property type="project" value="TreeGrafter"/>
</dbReference>
<protein>
    <submittedName>
        <fullName evidence="6">Kinase-like protein</fullName>
    </submittedName>
</protein>
<dbReference type="SMART" id="SM00220">
    <property type="entry name" value="S_TKc"/>
    <property type="match status" value="1"/>
</dbReference>
<dbReference type="Proteomes" id="UP000807342">
    <property type="component" value="Unassembled WGS sequence"/>
</dbReference>
<dbReference type="OrthoDB" id="4062651at2759"/>
<dbReference type="InterPro" id="IPR000719">
    <property type="entry name" value="Prot_kinase_dom"/>
</dbReference>
<dbReference type="AlphaFoldDB" id="A0A9P5X4H9"/>
<keyword evidence="4" id="KW-0067">ATP-binding</keyword>
<dbReference type="InterPro" id="IPR008271">
    <property type="entry name" value="Ser/Thr_kinase_AS"/>
</dbReference>
<evidence type="ECO:0000313" key="7">
    <source>
        <dbReference type="Proteomes" id="UP000807342"/>
    </source>
</evidence>
<keyword evidence="7" id="KW-1185">Reference proteome</keyword>